<accession>A0A5B7FYL2</accession>
<organism evidence="1 2">
    <name type="scientific">Portunus trituberculatus</name>
    <name type="common">Swimming crab</name>
    <name type="synonym">Neptunus trituberculatus</name>
    <dbReference type="NCBI Taxonomy" id="210409"/>
    <lineage>
        <taxon>Eukaryota</taxon>
        <taxon>Metazoa</taxon>
        <taxon>Ecdysozoa</taxon>
        <taxon>Arthropoda</taxon>
        <taxon>Crustacea</taxon>
        <taxon>Multicrustacea</taxon>
        <taxon>Malacostraca</taxon>
        <taxon>Eumalacostraca</taxon>
        <taxon>Eucarida</taxon>
        <taxon>Decapoda</taxon>
        <taxon>Pleocyemata</taxon>
        <taxon>Brachyura</taxon>
        <taxon>Eubrachyura</taxon>
        <taxon>Portunoidea</taxon>
        <taxon>Portunidae</taxon>
        <taxon>Portuninae</taxon>
        <taxon>Portunus</taxon>
    </lineage>
</organism>
<dbReference type="AlphaFoldDB" id="A0A5B7FYL2"/>
<reference evidence="1 2" key="1">
    <citation type="submission" date="2019-05" db="EMBL/GenBank/DDBJ databases">
        <title>Another draft genome of Portunus trituberculatus and its Hox gene families provides insights of decapod evolution.</title>
        <authorList>
            <person name="Jeong J.-H."/>
            <person name="Song I."/>
            <person name="Kim S."/>
            <person name="Choi T."/>
            <person name="Kim D."/>
            <person name="Ryu S."/>
            <person name="Kim W."/>
        </authorList>
    </citation>
    <scope>NUCLEOTIDE SEQUENCE [LARGE SCALE GENOMIC DNA]</scope>
    <source>
        <tissue evidence="1">Muscle</tissue>
    </source>
</reference>
<keyword evidence="2" id="KW-1185">Reference proteome</keyword>
<protein>
    <submittedName>
        <fullName evidence="1">Uncharacterized protein</fullName>
    </submittedName>
</protein>
<sequence>MVKGIYFCQTLQHKNNPGGGPIPRCSAGLTWASIYKDNILPEWLSF</sequence>
<dbReference type="Proteomes" id="UP000324222">
    <property type="component" value="Unassembled WGS sequence"/>
</dbReference>
<evidence type="ECO:0000313" key="2">
    <source>
        <dbReference type="Proteomes" id="UP000324222"/>
    </source>
</evidence>
<proteinExistence type="predicted"/>
<gene>
    <name evidence="1" type="ORF">E2C01_043925</name>
</gene>
<name>A0A5B7FYL2_PORTR</name>
<evidence type="ECO:0000313" key="1">
    <source>
        <dbReference type="EMBL" id="MPC50103.1"/>
    </source>
</evidence>
<comment type="caution">
    <text evidence="1">The sequence shown here is derived from an EMBL/GenBank/DDBJ whole genome shotgun (WGS) entry which is preliminary data.</text>
</comment>
<dbReference type="EMBL" id="VSRR010009276">
    <property type="protein sequence ID" value="MPC50103.1"/>
    <property type="molecule type" value="Genomic_DNA"/>
</dbReference>